<dbReference type="AlphaFoldDB" id="W4HE80"/>
<dbReference type="RefSeq" id="WP_043846788.1">
    <property type="nucleotide sequence ID" value="NZ_AQQW01000016.1"/>
</dbReference>
<comment type="caution">
    <text evidence="1">The sequence shown here is derived from an EMBL/GenBank/DDBJ whole genome shotgun (WGS) entry which is preliminary data.</text>
</comment>
<reference evidence="1 2" key="1">
    <citation type="journal article" date="2014" name="Antonie Van Leeuwenhoek">
        <title>Roseivivax atlanticus sp. nov., isolated from surface seawater of the Atlantic Ocean.</title>
        <authorList>
            <person name="Li G."/>
            <person name="Lai Q."/>
            <person name="Liu X."/>
            <person name="Sun F."/>
            <person name="Shao Z."/>
        </authorList>
    </citation>
    <scope>NUCLEOTIDE SEQUENCE [LARGE SCALE GENOMIC DNA]</scope>
    <source>
        <strain evidence="1 2">22II-s10s</strain>
    </source>
</reference>
<gene>
    <name evidence="1" type="ORF">ATO8_18724</name>
</gene>
<protein>
    <submittedName>
        <fullName evidence="1">Uncharacterized protein</fullName>
    </submittedName>
</protein>
<dbReference type="STRING" id="1379903.ATO8_18724"/>
<dbReference type="Proteomes" id="UP000019063">
    <property type="component" value="Unassembled WGS sequence"/>
</dbReference>
<proteinExistence type="predicted"/>
<keyword evidence="2" id="KW-1185">Reference proteome</keyword>
<accession>W4HE80</accession>
<name>W4HE80_9RHOB</name>
<sequence>MSALPRIDSGVTVDDRSTIADWREMLAAELEVLSPAQRRTAMAQAVEDTGGIWMPTGADTWGPHYAEITVGGVMAQGEDLDACIASWIKHVVRISRADQEAA</sequence>
<dbReference type="EMBL" id="AQQW01000016">
    <property type="protein sequence ID" value="ETW11082.1"/>
    <property type="molecule type" value="Genomic_DNA"/>
</dbReference>
<dbReference type="eggNOG" id="ENOG502ZDVX">
    <property type="taxonomic scope" value="Bacteria"/>
</dbReference>
<organism evidence="1 2">
    <name type="scientific">Roseivivax marinus</name>
    <dbReference type="NCBI Taxonomy" id="1379903"/>
    <lineage>
        <taxon>Bacteria</taxon>
        <taxon>Pseudomonadati</taxon>
        <taxon>Pseudomonadota</taxon>
        <taxon>Alphaproteobacteria</taxon>
        <taxon>Rhodobacterales</taxon>
        <taxon>Roseobacteraceae</taxon>
        <taxon>Roseivivax</taxon>
    </lineage>
</organism>
<evidence type="ECO:0000313" key="1">
    <source>
        <dbReference type="EMBL" id="ETW11082.1"/>
    </source>
</evidence>
<evidence type="ECO:0000313" key="2">
    <source>
        <dbReference type="Proteomes" id="UP000019063"/>
    </source>
</evidence>